<comment type="caution">
    <text evidence="2">The sequence shown here is derived from an EMBL/GenBank/DDBJ whole genome shotgun (WGS) entry which is preliminary data.</text>
</comment>
<dbReference type="AlphaFoldDB" id="A0A6X8XAW7"/>
<name>A0A6X8XAW7_SALET</name>
<feature type="region of interest" description="Disordered" evidence="1">
    <location>
        <begin position="53"/>
        <end position="118"/>
    </location>
</feature>
<reference evidence="2" key="1">
    <citation type="journal article" date="2018" name="Genome Biol.">
        <title>SKESA: strategic k-mer extension for scrupulous assemblies.</title>
        <authorList>
            <person name="Souvorov A."/>
            <person name="Agarwala R."/>
            <person name="Lipman D.J."/>
        </authorList>
    </citation>
    <scope>NUCLEOTIDE SEQUENCE</scope>
    <source>
        <strain evidence="2">Salmonella enterica</strain>
    </source>
</reference>
<proteinExistence type="predicted"/>
<dbReference type="EMBL" id="DAAGAV010000063">
    <property type="protein sequence ID" value="HAB2310097.1"/>
    <property type="molecule type" value="Genomic_DNA"/>
</dbReference>
<reference evidence="2" key="2">
    <citation type="submission" date="2019-10" db="EMBL/GenBank/DDBJ databases">
        <authorList>
            <consortium name="NCBI Pathogen Detection Project"/>
        </authorList>
    </citation>
    <scope>NUCLEOTIDE SEQUENCE</scope>
    <source>
        <strain evidence="2">Salmonella enterica</strain>
    </source>
</reference>
<protein>
    <submittedName>
        <fullName evidence="2">Uncharacterized protein</fullName>
    </submittedName>
</protein>
<accession>A0A6X8XAW7</accession>
<feature type="compositionally biased region" description="Polar residues" evidence="1">
    <location>
        <begin position="106"/>
        <end position="118"/>
    </location>
</feature>
<organism evidence="2">
    <name type="scientific">Salmonella enterica I</name>
    <dbReference type="NCBI Taxonomy" id="59201"/>
    <lineage>
        <taxon>Bacteria</taxon>
        <taxon>Pseudomonadati</taxon>
        <taxon>Pseudomonadota</taxon>
        <taxon>Gammaproteobacteria</taxon>
        <taxon>Enterobacterales</taxon>
        <taxon>Enterobacteriaceae</taxon>
        <taxon>Salmonella</taxon>
    </lineage>
</organism>
<sequence length="118" mass="12208">MLNNNILLFGRRGFCKNKPCKTERLIMKKFKKKPYIFLSSILLSQSALSVDINSSIGSAGSDGESGKTNMSTSTGQAGTTGQRGSTGGRGSGTTEDTYGRPGGDPSSGQQGYSDGTGG</sequence>
<evidence type="ECO:0000256" key="1">
    <source>
        <dbReference type="SAM" id="MobiDB-lite"/>
    </source>
</evidence>
<feature type="non-terminal residue" evidence="2">
    <location>
        <position position="118"/>
    </location>
</feature>
<evidence type="ECO:0000313" key="2">
    <source>
        <dbReference type="EMBL" id="HAB2310097.1"/>
    </source>
</evidence>
<gene>
    <name evidence="2" type="ORF">GBV65_24190</name>
</gene>
<feature type="compositionally biased region" description="Low complexity" evidence="1">
    <location>
        <begin position="71"/>
        <end position="83"/>
    </location>
</feature>